<dbReference type="AlphaFoldDB" id="A0A8J5IFR3"/>
<name>A0A8J5IFR3_9STRA</name>
<accession>A0A8J5IFR3</accession>
<protein>
    <submittedName>
        <fullName evidence="1">Uncharacterized protein</fullName>
    </submittedName>
</protein>
<keyword evidence="2" id="KW-1185">Reference proteome</keyword>
<reference evidence="1" key="1">
    <citation type="submission" date="2021-01" db="EMBL/GenBank/DDBJ databases">
        <title>Phytophthora aleatoria, a newly-described species from Pinus radiata is distinct from Phytophthora cactorum isolates based on comparative genomics.</title>
        <authorList>
            <person name="Mcdougal R."/>
            <person name="Panda P."/>
            <person name="Williams N."/>
            <person name="Studholme D.J."/>
        </authorList>
    </citation>
    <scope>NUCLEOTIDE SEQUENCE</scope>
    <source>
        <strain evidence="1">NZFS 4037</strain>
    </source>
</reference>
<evidence type="ECO:0000313" key="1">
    <source>
        <dbReference type="EMBL" id="KAG6942141.1"/>
    </source>
</evidence>
<sequence length="98" mass="10789">MSYKAVPIKSIPSPKLRKCIRDGKLSLSADALSGSSHTITLHPMMAIKVQKATAGKRGARSLQIAHDEIKYAMAHPSGKSVWKSVWSYAQKQFAKHDK</sequence>
<proteinExistence type="predicted"/>
<dbReference type="EMBL" id="JAENGY010003244">
    <property type="protein sequence ID" value="KAG6942141.1"/>
    <property type="molecule type" value="Genomic_DNA"/>
</dbReference>
<gene>
    <name evidence="1" type="ORF">JG688_00018294</name>
</gene>
<dbReference type="Proteomes" id="UP000709295">
    <property type="component" value="Unassembled WGS sequence"/>
</dbReference>
<evidence type="ECO:0000313" key="2">
    <source>
        <dbReference type="Proteomes" id="UP000709295"/>
    </source>
</evidence>
<organism evidence="1 2">
    <name type="scientific">Phytophthora aleatoria</name>
    <dbReference type="NCBI Taxonomy" id="2496075"/>
    <lineage>
        <taxon>Eukaryota</taxon>
        <taxon>Sar</taxon>
        <taxon>Stramenopiles</taxon>
        <taxon>Oomycota</taxon>
        <taxon>Peronosporomycetes</taxon>
        <taxon>Peronosporales</taxon>
        <taxon>Peronosporaceae</taxon>
        <taxon>Phytophthora</taxon>
    </lineage>
</organism>
<comment type="caution">
    <text evidence="1">The sequence shown here is derived from an EMBL/GenBank/DDBJ whole genome shotgun (WGS) entry which is preliminary data.</text>
</comment>